<organism evidence="1 2">
    <name type="scientific">Dictyobacter halimunensis</name>
    <dbReference type="NCBI Taxonomy" id="3026934"/>
    <lineage>
        <taxon>Bacteria</taxon>
        <taxon>Bacillati</taxon>
        <taxon>Chloroflexota</taxon>
        <taxon>Ktedonobacteria</taxon>
        <taxon>Ktedonobacterales</taxon>
        <taxon>Dictyobacteraceae</taxon>
        <taxon>Dictyobacter</taxon>
    </lineage>
</organism>
<sequence length="73" mass="8163">MLIGAHLFLCMGAIWEHCLGKEAVFLWEMWRCSDIFVCMLRVRGKRGREHSAERIAGGHASVGVDGASVSIFR</sequence>
<reference evidence="1 2" key="1">
    <citation type="submission" date="2023-02" db="EMBL/GenBank/DDBJ databases">
        <title>Dictyobacter halimunensis sp. nov., a new member of the class Ktedonobacteria from forest soil in a geothermal area.</title>
        <authorList>
            <person name="Rachmania M.K."/>
            <person name="Ningsih F."/>
            <person name="Sakai Y."/>
            <person name="Yabe S."/>
            <person name="Yokota A."/>
            <person name="Sjamsuridzal W."/>
        </authorList>
    </citation>
    <scope>NUCLEOTIDE SEQUENCE [LARGE SCALE GENOMIC DNA]</scope>
    <source>
        <strain evidence="1 2">S3.2.2.5</strain>
    </source>
</reference>
<evidence type="ECO:0000313" key="1">
    <source>
        <dbReference type="EMBL" id="GLV53221.1"/>
    </source>
</evidence>
<dbReference type="Proteomes" id="UP001344906">
    <property type="component" value="Unassembled WGS sequence"/>
</dbReference>
<comment type="caution">
    <text evidence="1">The sequence shown here is derived from an EMBL/GenBank/DDBJ whole genome shotgun (WGS) entry which is preliminary data.</text>
</comment>
<protein>
    <recommendedName>
        <fullName evidence="3">Secreted protein</fullName>
    </recommendedName>
</protein>
<gene>
    <name evidence="1" type="ORF">KDH_00760</name>
</gene>
<accession>A0ABQ6FI35</accession>
<keyword evidence="2" id="KW-1185">Reference proteome</keyword>
<proteinExistence type="predicted"/>
<dbReference type="EMBL" id="BSRI01000001">
    <property type="protein sequence ID" value="GLV53221.1"/>
    <property type="molecule type" value="Genomic_DNA"/>
</dbReference>
<name>A0ABQ6FI35_9CHLR</name>
<evidence type="ECO:0008006" key="3">
    <source>
        <dbReference type="Google" id="ProtNLM"/>
    </source>
</evidence>
<evidence type="ECO:0000313" key="2">
    <source>
        <dbReference type="Proteomes" id="UP001344906"/>
    </source>
</evidence>